<evidence type="ECO:0000313" key="2">
    <source>
        <dbReference type="Proteomes" id="UP000499080"/>
    </source>
</evidence>
<accession>A0A4Y2UPS7</accession>
<proteinExistence type="predicted"/>
<organism evidence="1 2">
    <name type="scientific">Araneus ventricosus</name>
    <name type="common">Orbweaver spider</name>
    <name type="synonym">Epeira ventricosa</name>
    <dbReference type="NCBI Taxonomy" id="182803"/>
    <lineage>
        <taxon>Eukaryota</taxon>
        <taxon>Metazoa</taxon>
        <taxon>Ecdysozoa</taxon>
        <taxon>Arthropoda</taxon>
        <taxon>Chelicerata</taxon>
        <taxon>Arachnida</taxon>
        <taxon>Araneae</taxon>
        <taxon>Araneomorphae</taxon>
        <taxon>Entelegynae</taxon>
        <taxon>Araneoidea</taxon>
        <taxon>Araneidae</taxon>
        <taxon>Araneus</taxon>
    </lineage>
</organism>
<sequence length="143" mass="16600">MHFAQPVGADTLGLWKHSCFSDKKDPDEKIQILWPVQDKEPSSVACTELLKKSDWVLVMYDDYWWPGVVEDIDDKYLYLSFMKPVGKNKFSWPHIPEKDKILKKNILTKLEKAPSPINSRGHFSLPMEEEKKIEDIIDVLGLV</sequence>
<dbReference type="Proteomes" id="UP000499080">
    <property type="component" value="Unassembled WGS sequence"/>
</dbReference>
<gene>
    <name evidence="1" type="ORF">AVEN_54994_1</name>
</gene>
<dbReference type="AlphaFoldDB" id="A0A4Y2UPS7"/>
<protein>
    <submittedName>
        <fullName evidence="1">Uncharacterized protein</fullName>
    </submittedName>
</protein>
<reference evidence="1 2" key="1">
    <citation type="journal article" date="2019" name="Sci. Rep.">
        <title>Orb-weaving spider Araneus ventricosus genome elucidates the spidroin gene catalogue.</title>
        <authorList>
            <person name="Kono N."/>
            <person name="Nakamura H."/>
            <person name="Ohtoshi R."/>
            <person name="Moran D.A.P."/>
            <person name="Shinohara A."/>
            <person name="Yoshida Y."/>
            <person name="Fujiwara M."/>
            <person name="Mori M."/>
            <person name="Tomita M."/>
            <person name="Arakawa K."/>
        </authorList>
    </citation>
    <scope>NUCLEOTIDE SEQUENCE [LARGE SCALE GENOMIC DNA]</scope>
</reference>
<comment type="caution">
    <text evidence="1">The sequence shown here is derived from an EMBL/GenBank/DDBJ whole genome shotgun (WGS) entry which is preliminary data.</text>
</comment>
<keyword evidence="2" id="KW-1185">Reference proteome</keyword>
<name>A0A4Y2UPS7_ARAVE</name>
<evidence type="ECO:0000313" key="1">
    <source>
        <dbReference type="EMBL" id="GBO13560.1"/>
    </source>
</evidence>
<dbReference type="OrthoDB" id="6767591at2759"/>
<dbReference type="EMBL" id="BGPR01037840">
    <property type="protein sequence ID" value="GBO13560.1"/>
    <property type="molecule type" value="Genomic_DNA"/>
</dbReference>